<reference evidence="2" key="1">
    <citation type="submission" date="2010-06" db="EMBL/GenBank/DDBJ databases">
        <authorList>
            <person name="Jiang H."/>
            <person name="Abraham K."/>
            <person name="Ali S."/>
            <person name="Alsbrooks S.L."/>
            <person name="Anim B.N."/>
            <person name="Anosike U.S."/>
            <person name="Attaway T."/>
            <person name="Bandaranaike D.P."/>
            <person name="Battles P.K."/>
            <person name="Bell S.N."/>
            <person name="Bell A.V."/>
            <person name="Beltran B."/>
            <person name="Bickham C."/>
            <person name="Bustamante Y."/>
            <person name="Caleb T."/>
            <person name="Canada A."/>
            <person name="Cardenas V."/>
            <person name="Carter K."/>
            <person name="Chacko J."/>
            <person name="Chandrabose M.N."/>
            <person name="Chavez D."/>
            <person name="Chavez A."/>
            <person name="Chen L."/>
            <person name="Chu H.-S."/>
            <person name="Claassen K.J."/>
            <person name="Cockrell R."/>
            <person name="Collins M."/>
            <person name="Cooper J.A."/>
            <person name="Cree A."/>
            <person name="Curry S.M."/>
            <person name="Da Y."/>
            <person name="Dao M.D."/>
            <person name="Das B."/>
            <person name="Davila M.-L."/>
            <person name="Davy-Carroll L."/>
            <person name="Denson S."/>
            <person name="Dinh H."/>
            <person name="Ebong V.E."/>
            <person name="Edwards J.R."/>
            <person name="Egan A."/>
            <person name="El-Daye J."/>
            <person name="Escobedo L."/>
            <person name="Fernandez S."/>
            <person name="Fernando P.R."/>
            <person name="Flagg N."/>
            <person name="Forbes L.D."/>
            <person name="Fowler R.G."/>
            <person name="Fu Q."/>
            <person name="Gabisi R.A."/>
            <person name="Ganer J."/>
            <person name="Garbino Pronczuk A."/>
            <person name="Garcia R.M."/>
            <person name="Garner T."/>
            <person name="Garrett T.E."/>
            <person name="Gonzalez D.A."/>
            <person name="Hamid H."/>
            <person name="Hawkins E.S."/>
            <person name="Hirani K."/>
            <person name="Hogues M.E."/>
            <person name="Hollins B."/>
            <person name="Hsiao C.-H."/>
            <person name="Jabil R."/>
            <person name="James M.L."/>
            <person name="Jhangiani S.N."/>
            <person name="Johnson B."/>
            <person name="Johnson Q."/>
            <person name="Joshi V."/>
            <person name="Kalu J.B."/>
            <person name="Kam C."/>
            <person name="Kashfia A."/>
            <person name="Keebler J."/>
            <person name="Kisamo H."/>
            <person name="Kovar C.L."/>
            <person name="Lago L.A."/>
            <person name="Lai C.-Y."/>
            <person name="Laidlaw J."/>
            <person name="Lara F."/>
            <person name="Le T.-K."/>
            <person name="Lee S.L."/>
            <person name="Legall F.H."/>
            <person name="Lemon S.J."/>
            <person name="Lewis L.R."/>
            <person name="Li B."/>
            <person name="Liu Y."/>
            <person name="Liu Y.-S."/>
            <person name="Lopez J."/>
            <person name="Lozado R.J."/>
            <person name="Lu J."/>
            <person name="Madu R.C."/>
            <person name="Maheshwari M."/>
            <person name="Maheshwari R."/>
            <person name="Malloy K."/>
            <person name="Martinez E."/>
            <person name="Mathew T."/>
            <person name="Mercado I.C."/>
            <person name="Mercado C."/>
            <person name="Meyer B."/>
            <person name="Montgomery K."/>
            <person name="Morgan M.B."/>
            <person name="Munidasa M."/>
            <person name="Nazareth L.V."/>
            <person name="Nelson J."/>
            <person name="Ng B.M."/>
            <person name="Nguyen N.B."/>
            <person name="Nguyen P.Q."/>
            <person name="Nguyen T."/>
            <person name="Obregon M."/>
            <person name="Okwuonu G.O."/>
            <person name="Onwere C.G."/>
            <person name="Orozco G."/>
            <person name="Parra A."/>
            <person name="Patel S."/>
            <person name="Patil S."/>
            <person name="Perez A."/>
            <person name="Perez Y."/>
            <person name="Pham C."/>
            <person name="Primus E.L."/>
            <person name="Pu L.-L."/>
            <person name="Puazo M."/>
            <person name="Qin X."/>
            <person name="Quiroz J.B."/>
            <person name="Reese J."/>
            <person name="Richards S."/>
            <person name="Rives C.M."/>
            <person name="Robberts R."/>
            <person name="Ruiz S.J."/>
            <person name="Ruiz M.J."/>
            <person name="Santibanez J."/>
            <person name="Schneider B.W."/>
            <person name="Sisson I."/>
            <person name="Smith M."/>
            <person name="Sodergren E."/>
            <person name="Song X.-Z."/>
            <person name="Song B.B."/>
            <person name="Summersgill H."/>
            <person name="Thelus R."/>
            <person name="Thornton R.D."/>
            <person name="Trejos Z.Y."/>
            <person name="Usmani K."/>
            <person name="Vattathil S."/>
            <person name="Villasana D."/>
            <person name="Walker D.L."/>
            <person name="Wang S."/>
            <person name="Wang K."/>
            <person name="White C.S."/>
            <person name="Williams A.C."/>
            <person name="Williamson J."/>
            <person name="Wilson K."/>
            <person name="Woghiren I.O."/>
            <person name="Woodworth J.R."/>
            <person name="Worley K.C."/>
            <person name="Wright R.A."/>
            <person name="Wu W."/>
            <person name="Young L."/>
            <person name="Zhang L."/>
            <person name="Zhang J."/>
            <person name="Zhu Y."/>
            <person name="Muzny D.M."/>
            <person name="Weinstock G."/>
            <person name="Gibbs R.A."/>
        </authorList>
    </citation>
    <scope>NUCLEOTIDE SEQUENCE [LARGE SCALE GENOMIC DNA]</scope>
    <source>
        <strain evidence="2">LSR1</strain>
    </source>
</reference>
<dbReference type="KEGG" id="api:103310681"/>
<dbReference type="AlphaFoldDB" id="A0A8R2JM95"/>
<reference evidence="1" key="2">
    <citation type="submission" date="2022-06" db="UniProtKB">
        <authorList>
            <consortium name="EnsemblMetazoa"/>
        </authorList>
    </citation>
    <scope>IDENTIFICATION</scope>
</reference>
<evidence type="ECO:0000313" key="1">
    <source>
        <dbReference type="EnsemblMetazoa" id="XP_029342153.1"/>
    </source>
</evidence>
<dbReference type="EnsemblMetazoa" id="XM_029486293.1">
    <property type="protein sequence ID" value="XP_029342153.1"/>
    <property type="gene ID" value="LOC103310681"/>
</dbReference>
<keyword evidence="2" id="KW-1185">Reference proteome</keyword>
<organism evidence="1 2">
    <name type="scientific">Acyrthosiphon pisum</name>
    <name type="common">Pea aphid</name>
    <dbReference type="NCBI Taxonomy" id="7029"/>
    <lineage>
        <taxon>Eukaryota</taxon>
        <taxon>Metazoa</taxon>
        <taxon>Ecdysozoa</taxon>
        <taxon>Arthropoda</taxon>
        <taxon>Hexapoda</taxon>
        <taxon>Insecta</taxon>
        <taxon>Pterygota</taxon>
        <taxon>Neoptera</taxon>
        <taxon>Paraneoptera</taxon>
        <taxon>Hemiptera</taxon>
        <taxon>Sternorrhyncha</taxon>
        <taxon>Aphidomorpha</taxon>
        <taxon>Aphidoidea</taxon>
        <taxon>Aphididae</taxon>
        <taxon>Macrosiphini</taxon>
        <taxon>Acyrthosiphon</taxon>
    </lineage>
</organism>
<name>A0A8R2JM95_ACYPI</name>
<accession>A0A8R2JM95</accession>
<evidence type="ECO:0000313" key="2">
    <source>
        <dbReference type="Proteomes" id="UP000007819"/>
    </source>
</evidence>
<dbReference type="GeneID" id="103310681"/>
<proteinExistence type="predicted"/>
<sequence length="716" mass="83050">MPLASSNPILPKKKSVISNNNCENTELKEQKNSLDDCMSFEMCNEFYKIKSLHKSIVSKNELLPKYIQDILKEVYVDELFVSTCQHMADFDIEEKKYSEFNQSISTNVETLWRTELNYGNQETNISSNPTTKKNNSVSLQKPNEFRKSISTNGETILKSEINNLNQLNSTNVETLWRMEFNFGNPETNKPSNPTTEENNFVSLQKPNDVKHKYPELRNSISTNGKTMLKSEMNNLNQQKKTIVTQKLNSLQKTKNVKSNMKIRIHLREFIQSNKPLDEILESKEFRNLRFFGEEEIAGSIGVFVFEQTIDTPIITGLSVYRENYDQLNNEEKNKILSSTNLNITCPKIMMLTSITMALVKMLRSDTLIDVILNVIRKNVFKKHMNTEHTIDDQLIKQVVYFVDICVRLRLLKTLQIFIFDSMVLLPNKYCCIIFISLLLWKNCLPRSINIEEDPVIITAMSFLIAKKKLYSEETVGCDIFQRELINLLSCHFNYTFSIDIPTNFIQHIHKPDFFVSVVMFLKCCDPKDLVEFMVNCLFPIIDNYLNTQQNEVYAIQTMDLINIAIKPFKITCNTTVATYLMKCKDPINGFKKNGKEHVYNTICNSYKILQNKFIEYLNDGRPRSQYIEESLISIILVLGSVDYLTSCMCLMQWKPKFKLSAILSKKIVMFKSIIGDSIVWDKLCAIDDINTLKCLVNSRLLNKDVYDTMIQLHNLR</sequence>
<dbReference type="RefSeq" id="XP_029342153.1">
    <property type="nucleotide sequence ID" value="XM_029486293.1"/>
</dbReference>
<protein>
    <submittedName>
        <fullName evidence="1">Uncharacterized protein</fullName>
    </submittedName>
</protein>
<dbReference type="OrthoDB" id="6623900at2759"/>
<dbReference type="Proteomes" id="UP000007819">
    <property type="component" value="Chromosome A1"/>
</dbReference>